<accession>A0ABV8V7D5</accession>
<proteinExistence type="predicted"/>
<comment type="caution">
    <text evidence="1">The sequence shown here is derived from an EMBL/GenBank/DDBJ whole genome shotgun (WGS) entry which is preliminary data.</text>
</comment>
<evidence type="ECO:0000313" key="1">
    <source>
        <dbReference type="EMBL" id="MFC4363175.1"/>
    </source>
</evidence>
<protein>
    <submittedName>
        <fullName evidence="1">Uncharacterized protein</fullName>
    </submittedName>
</protein>
<feature type="non-terminal residue" evidence="1">
    <location>
        <position position="1"/>
    </location>
</feature>
<dbReference type="Proteomes" id="UP001595840">
    <property type="component" value="Unassembled WGS sequence"/>
</dbReference>
<sequence length="110" mass="11929">YPSGPGGQKLPPTGRIYESNDFYPLSESNVLQTGWVHICRRYSNAGAVAEEQLPRTASPTKEEYCSDLQCAESPTKEDSWSDLPHAAPASFGTGLDVLRLGVLPAQTYAL</sequence>
<reference evidence="2" key="1">
    <citation type="journal article" date="2019" name="Int. J. Syst. Evol. Microbiol.">
        <title>The Global Catalogue of Microorganisms (GCM) 10K type strain sequencing project: providing services to taxonomists for standard genome sequencing and annotation.</title>
        <authorList>
            <consortium name="The Broad Institute Genomics Platform"/>
            <consortium name="The Broad Institute Genome Sequencing Center for Infectious Disease"/>
            <person name="Wu L."/>
            <person name="Ma J."/>
        </authorList>
    </citation>
    <scope>NUCLEOTIDE SEQUENCE [LARGE SCALE GENOMIC DNA]</scope>
    <source>
        <strain evidence="2">CECT 8570</strain>
    </source>
</reference>
<gene>
    <name evidence="1" type="ORF">ACFOX3_12730</name>
</gene>
<dbReference type="RefSeq" id="WP_380736166.1">
    <property type="nucleotide sequence ID" value="NZ_JBHSCX010000015.1"/>
</dbReference>
<organism evidence="1 2">
    <name type="scientific">Simiduia curdlanivorans</name>
    <dbReference type="NCBI Taxonomy" id="1492769"/>
    <lineage>
        <taxon>Bacteria</taxon>
        <taxon>Pseudomonadati</taxon>
        <taxon>Pseudomonadota</taxon>
        <taxon>Gammaproteobacteria</taxon>
        <taxon>Cellvibrionales</taxon>
        <taxon>Cellvibrionaceae</taxon>
        <taxon>Simiduia</taxon>
    </lineage>
</organism>
<name>A0ABV8V7D5_9GAMM</name>
<keyword evidence="2" id="KW-1185">Reference proteome</keyword>
<dbReference type="EMBL" id="JBHSCX010000015">
    <property type="protein sequence ID" value="MFC4363175.1"/>
    <property type="molecule type" value="Genomic_DNA"/>
</dbReference>
<evidence type="ECO:0000313" key="2">
    <source>
        <dbReference type="Proteomes" id="UP001595840"/>
    </source>
</evidence>